<dbReference type="OrthoDB" id="9814695at2"/>
<dbReference type="EMBL" id="LFNT01000004">
    <property type="protein sequence ID" value="KMS76268.1"/>
    <property type="molecule type" value="Genomic_DNA"/>
</dbReference>
<proteinExistence type="predicted"/>
<dbReference type="Proteomes" id="UP000037432">
    <property type="component" value="Unassembled WGS sequence"/>
</dbReference>
<evidence type="ECO:0000313" key="1">
    <source>
        <dbReference type="EMBL" id="KMS76268.1"/>
    </source>
</evidence>
<protein>
    <recommendedName>
        <fullName evidence="3">Alkanesulfonate monooxygenase</fullName>
    </recommendedName>
</protein>
<gene>
    <name evidence="1" type="ORF">ACM01_06060</name>
</gene>
<dbReference type="PATRIC" id="fig|1938.3.peg.1662"/>
<accession>A0A0J7ZME1</accession>
<evidence type="ECO:0008006" key="3">
    <source>
        <dbReference type="Google" id="ProtNLM"/>
    </source>
</evidence>
<organism evidence="1 2">
    <name type="scientific">Streptomyces viridochromogenes</name>
    <dbReference type="NCBI Taxonomy" id="1938"/>
    <lineage>
        <taxon>Bacteria</taxon>
        <taxon>Bacillati</taxon>
        <taxon>Actinomycetota</taxon>
        <taxon>Actinomycetes</taxon>
        <taxon>Kitasatosporales</taxon>
        <taxon>Streptomycetaceae</taxon>
        <taxon>Streptomyces</taxon>
    </lineage>
</organism>
<sequence>MPVEFLGIAATNDGSETTPRSGAAFDKEYTLRLARAHEDHGWDRVLFAYGDLLGDAVDFGRHVIPIVREEVAKRDAERAARGTREQALAAVNV</sequence>
<comment type="caution">
    <text evidence="1">The sequence shown here is derived from an EMBL/GenBank/DDBJ whole genome shotgun (WGS) entry which is preliminary data.</text>
</comment>
<name>A0A0J7ZME1_STRVR</name>
<dbReference type="AlphaFoldDB" id="A0A0J7ZME1"/>
<reference evidence="1 2" key="1">
    <citation type="submission" date="2015-06" db="EMBL/GenBank/DDBJ databases">
        <authorList>
            <person name="Ju K.-S."/>
            <person name="Doroghazi J.R."/>
            <person name="Metcalf W.W."/>
        </authorList>
    </citation>
    <scope>NUCLEOTIDE SEQUENCE [LARGE SCALE GENOMIC DNA]</scope>
    <source>
        <strain evidence="1 2">NRRL 3414</strain>
    </source>
</reference>
<evidence type="ECO:0000313" key="2">
    <source>
        <dbReference type="Proteomes" id="UP000037432"/>
    </source>
</evidence>